<evidence type="ECO:0000313" key="2">
    <source>
        <dbReference type="Proteomes" id="UP000179807"/>
    </source>
</evidence>
<name>A0A1J4K664_9EUKA</name>
<reference evidence="1" key="1">
    <citation type="submission" date="2016-10" db="EMBL/GenBank/DDBJ databases">
        <authorList>
            <person name="Benchimol M."/>
            <person name="Almeida L.G."/>
            <person name="Vasconcelos A.T."/>
            <person name="Perreira-Neves A."/>
            <person name="Rosa I.A."/>
            <person name="Tasca T."/>
            <person name="Bogo M.R."/>
            <person name="de Souza W."/>
        </authorList>
    </citation>
    <scope>NUCLEOTIDE SEQUENCE [LARGE SCALE GENOMIC DNA]</scope>
    <source>
        <strain evidence="1">K</strain>
    </source>
</reference>
<sequence>MEGEIDRGFEGILLACADAEDIPFECIPQCFSNDDGTYDIFEIKNGTFLKRVSTKLDNTPDPKYEQIVEIDDNTITGDVDESTQGTLNYFNDYIADHVANYFDTIVVRVKLVFGVIDNIFYLLDESKVITNSSPVSSGIFKQTEESKSSRADYSTDANYESEIYNSIDDELNREIDWSQCVSMSNDCGRPTYRIKRTIAALYRMHLMYPDVSDLELYYQIKLRIHHVNEEVPCCVQCYHLFMAVERVCRSEKKPGQLKFELKPRPFQPLVQSELQRLKKKPIDSITQSKNDPYCFVLNLTNSPYRGPMLMKPAPPKPDRGKKRAQTVARGMMRQSLPKWVSRMTGDDFDRFSRYKGQKFAESVWRYRGCNIGDLPYFQTPIGYSEALAPKKYLNAPFDVTILDPKNKRKLHRKYKLDDDDF</sequence>
<accession>A0A1J4K664</accession>
<dbReference type="EMBL" id="MLAK01000710">
    <property type="protein sequence ID" value="OHT06945.1"/>
    <property type="molecule type" value="Genomic_DNA"/>
</dbReference>
<evidence type="ECO:0000313" key="1">
    <source>
        <dbReference type="EMBL" id="OHT06945.1"/>
    </source>
</evidence>
<dbReference type="Proteomes" id="UP000179807">
    <property type="component" value="Unassembled WGS sequence"/>
</dbReference>
<protein>
    <submittedName>
        <fullName evidence="1">Uncharacterized protein</fullName>
    </submittedName>
</protein>
<gene>
    <name evidence="1" type="ORF">TRFO_24906</name>
</gene>
<proteinExistence type="predicted"/>
<comment type="caution">
    <text evidence="1">The sequence shown here is derived from an EMBL/GenBank/DDBJ whole genome shotgun (WGS) entry which is preliminary data.</text>
</comment>
<keyword evidence="2" id="KW-1185">Reference proteome</keyword>
<organism evidence="1 2">
    <name type="scientific">Tritrichomonas foetus</name>
    <dbReference type="NCBI Taxonomy" id="1144522"/>
    <lineage>
        <taxon>Eukaryota</taxon>
        <taxon>Metamonada</taxon>
        <taxon>Parabasalia</taxon>
        <taxon>Tritrichomonadida</taxon>
        <taxon>Tritrichomonadidae</taxon>
        <taxon>Tritrichomonas</taxon>
    </lineage>
</organism>
<dbReference type="GeneID" id="94838718"/>
<dbReference type="VEuPathDB" id="TrichDB:TRFO_24906"/>
<dbReference type="AlphaFoldDB" id="A0A1J4K664"/>
<dbReference type="RefSeq" id="XP_068360081.1">
    <property type="nucleotide sequence ID" value="XM_068504014.1"/>
</dbReference>